<evidence type="ECO:0000313" key="24">
    <source>
        <dbReference type="Proteomes" id="UP000236286"/>
    </source>
</evidence>
<comment type="cofactor">
    <cofactor evidence="20">
        <name>[2Fe-2S] cluster</name>
        <dbReference type="ChEBI" id="CHEBI:190135"/>
    </cofactor>
    <text evidence="20">Binds 1 [2Fe-2S] cluster per subunit.</text>
</comment>
<evidence type="ECO:0000256" key="8">
    <source>
        <dbReference type="ARBA" id="ARBA00022475"/>
    </source>
</evidence>
<evidence type="ECO:0000256" key="21">
    <source>
        <dbReference type="RuleBase" id="RU004497"/>
    </source>
</evidence>
<evidence type="ECO:0000256" key="4">
    <source>
        <dbReference type="ARBA" id="ARBA00011649"/>
    </source>
</evidence>
<dbReference type="NCBIfam" id="TIGR01409">
    <property type="entry name" value="TAT_signal_seq"/>
    <property type="match status" value="1"/>
</dbReference>
<keyword evidence="15" id="KW-0408">Iron</keyword>
<evidence type="ECO:0000256" key="14">
    <source>
        <dbReference type="ARBA" id="ARBA00022989"/>
    </source>
</evidence>
<evidence type="ECO:0000256" key="6">
    <source>
        <dbReference type="ARBA" id="ARBA00019816"/>
    </source>
</evidence>
<dbReference type="Gene3D" id="1.20.5.510">
    <property type="entry name" value="Single helix bin"/>
    <property type="match status" value="1"/>
</dbReference>
<reference evidence="23 24" key="1">
    <citation type="submission" date="2017-10" db="EMBL/GenBank/DDBJ databases">
        <title>Genome announcement of Methylocella silvestris TVC from permafrost.</title>
        <authorList>
            <person name="Wang J."/>
            <person name="Geng K."/>
            <person name="Ul-Haque F."/>
            <person name="Crombie A.T."/>
            <person name="Street L.E."/>
            <person name="Wookey P.A."/>
            <person name="Murrell J.C."/>
            <person name="Pratscher J."/>
        </authorList>
    </citation>
    <scope>NUCLEOTIDE SEQUENCE [LARGE SCALE GENOMIC DNA]</scope>
    <source>
        <strain evidence="23 24">TVC</strain>
    </source>
</reference>
<protein>
    <recommendedName>
        <fullName evidence="6 20">Ubiquinol-cytochrome c reductase iron-sulfur subunit</fullName>
        <ecNumber evidence="5 20">7.1.1.8</ecNumber>
    </recommendedName>
</protein>
<comment type="caution">
    <text evidence="23">The sequence shown here is derived from an EMBL/GenBank/DDBJ whole genome shotgun (WGS) entry which is preliminary data.</text>
</comment>
<comment type="catalytic activity">
    <reaction evidence="19 20">
        <text>a quinol + 2 Fe(III)-[cytochrome c](out) = a quinone + 2 Fe(II)-[cytochrome c](out) + 2 H(+)(out)</text>
        <dbReference type="Rhea" id="RHEA:11484"/>
        <dbReference type="Rhea" id="RHEA-COMP:10350"/>
        <dbReference type="Rhea" id="RHEA-COMP:14399"/>
        <dbReference type="ChEBI" id="CHEBI:15378"/>
        <dbReference type="ChEBI" id="CHEBI:24646"/>
        <dbReference type="ChEBI" id="CHEBI:29033"/>
        <dbReference type="ChEBI" id="CHEBI:29034"/>
        <dbReference type="ChEBI" id="CHEBI:132124"/>
        <dbReference type="EC" id="7.1.1.8"/>
    </reaction>
</comment>
<dbReference type="PRINTS" id="PR00162">
    <property type="entry name" value="RIESKE"/>
</dbReference>
<dbReference type="InterPro" id="IPR014349">
    <property type="entry name" value="Rieske_Fe-S_prot"/>
</dbReference>
<dbReference type="Proteomes" id="UP000236286">
    <property type="component" value="Unassembled WGS sequence"/>
</dbReference>
<dbReference type="Gene3D" id="2.102.10.10">
    <property type="entry name" value="Rieske [2Fe-2S] iron-sulphur domain"/>
    <property type="match status" value="1"/>
</dbReference>
<dbReference type="CDD" id="cd03470">
    <property type="entry name" value="Rieske_cytochrome_bc1"/>
    <property type="match status" value="1"/>
</dbReference>
<gene>
    <name evidence="23" type="primary">petA</name>
    <name evidence="23" type="ORF">CR492_02700</name>
</gene>
<evidence type="ECO:0000256" key="1">
    <source>
        <dbReference type="ARBA" id="ARBA00002444"/>
    </source>
</evidence>
<evidence type="ECO:0000256" key="18">
    <source>
        <dbReference type="ARBA" id="ARBA00023157"/>
    </source>
</evidence>
<name>A0A2J7TM38_METSI</name>
<dbReference type="OrthoDB" id="9767869at2"/>
<evidence type="ECO:0000256" key="5">
    <source>
        <dbReference type="ARBA" id="ARBA00012951"/>
    </source>
</evidence>
<dbReference type="FunFam" id="2.102.10.10:FF:000001">
    <property type="entry name" value="Cytochrome b-c1 complex subunit Rieske, mitochondrial"/>
    <property type="match status" value="1"/>
</dbReference>
<keyword evidence="10" id="KW-0001">2Fe-2S</keyword>
<evidence type="ECO:0000256" key="9">
    <source>
        <dbReference type="ARBA" id="ARBA00022692"/>
    </source>
</evidence>
<organism evidence="23 24">
    <name type="scientific">Methylocella silvestris</name>
    <dbReference type="NCBI Taxonomy" id="199596"/>
    <lineage>
        <taxon>Bacteria</taxon>
        <taxon>Pseudomonadati</taxon>
        <taxon>Pseudomonadota</taxon>
        <taxon>Alphaproteobacteria</taxon>
        <taxon>Hyphomicrobiales</taxon>
        <taxon>Beijerinckiaceae</taxon>
        <taxon>Methylocella</taxon>
    </lineage>
</organism>
<dbReference type="InterPro" id="IPR019470">
    <property type="entry name" value="Ubiq_cytC_Rdtase_Fe-S_su_TAT"/>
</dbReference>
<comment type="similarity">
    <text evidence="3">Belongs to the Rieske iron-sulfur protein family.</text>
</comment>
<keyword evidence="9 20" id="KW-0812">Transmembrane</keyword>
<feature type="domain" description="Rieske" evidence="22">
    <location>
        <begin position="80"/>
        <end position="171"/>
    </location>
</feature>
<dbReference type="InterPro" id="IPR019546">
    <property type="entry name" value="TAT_signal_bac_arc"/>
</dbReference>
<dbReference type="Pfam" id="PF10399">
    <property type="entry name" value="UCR_Fe-S_N"/>
    <property type="match status" value="1"/>
</dbReference>
<evidence type="ECO:0000259" key="22">
    <source>
        <dbReference type="PROSITE" id="PS51296"/>
    </source>
</evidence>
<keyword evidence="18" id="KW-1015">Disulfide bond</keyword>
<comment type="subcellular location">
    <subcellularLocation>
        <location evidence="2">Cell membrane</location>
        <topology evidence="2">Single-pass membrane protein</topology>
    </subcellularLocation>
</comment>
<evidence type="ECO:0000256" key="12">
    <source>
        <dbReference type="ARBA" id="ARBA00022967"/>
    </source>
</evidence>
<dbReference type="GO" id="GO:0046872">
    <property type="term" value="F:metal ion binding"/>
    <property type="evidence" value="ECO:0007669"/>
    <property type="project" value="UniProtKB-KW"/>
</dbReference>
<dbReference type="InterPro" id="IPR006317">
    <property type="entry name" value="Ubiquinol_cyt_c_Rdtase_Fe-S-su"/>
</dbReference>
<dbReference type="InterPro" id="IPR006311">
    <property type="entry name" value="TAT_signal"/>
</dbReference>
<evidence type="ECO:0000256" key="16">
    <source>
        <dbReference type="ARBA" id="ARBA00023014"/>
    </source>
</evidence>
<comment type="function">
    <text evidence="1">Component of the ubiquinol-cytochrome c reductase complex (complex III or cytochrome b-c1 complex), which is a respiratory chain that generates an electrochemical potential coupled to ATP synthesis.</text>
</comment>
<comment type="miscellaneous">
    <text evidence="20">The Rieske protein is a high potential 2Fe-2S protein.</text>
</comment>
<evidence type="ECO:0000256" key="11">
    <source>
        <dbReference type="ARBA" id="ARBA00022723"/>
    </source>
</evidence>
<keyword evidence="12" id="KW-1278">Translocase</keyword>
<dbReference type="InterPro" id="IPR036922">
    <property type="entry name" value="Rieske_2Fe-2S_sf"/>
</dbReference>
<evidence type="ECO:0000256" key="19">
    <source>
        <dbReference type="ARBA" id="ARBA00029351"/>
    </source>
</evidence>
<dbReference type="PANTHER" id="PTHR10134">
    <property type="entry name" value="CYTOCHROME B-C1 COMPLEX SUBUNIT RIESKE, MITOCHONDRIAL"/>
    <property type="match status" value="1"/>
</dbReference>
<evidence type="ECO:0000256" key="15">
    <source>
        <dbReference type="ARBA" id="ARBA00023004"/>
    </source>
</evidence>
<dbReference type="EMBL" id="PDZR01000001">
    <property type="protein sequence ID" value="PNG27824.1"/>
    <property type="molecule type" value="Genomic_DNA"/>
</dbReference>
<keyword evidence="8" id="KW-1003">Cell membrane</keyword>
<evidence type="ECO:0000313" key="23">
    <source>
        <dbReference type="EMBL" id="PNG27824.1"/>
    </source>
</evidence>
<keyword evidence="7 20" id="KW-0813">Transport</keyword>
<keyword evidence="11" id="KW-0479">Metal-binding</keyword>
<dbReference type="GO" id="GO:0051537">
    <property type="term" value="F:2 iron, 2 sulfur cluster binding"/>
    <property type="evidence" value="ECO:0007669"/>
    <property type="project" value="UniProtKB-KW"/>
</dbReference>
<evidence type="ECO:0000256" key="13">
    <source>
        <dbReference type="ARBA" id="ARBA00022982"/>
    </source>
</evidence>
<dbReference type="NCBIfam" id="TIGR01416">
    <property type="entry name" value="Rieske_proteo"/>
    <property type="match status" value="1"/>
</dbReference>
<evidence type="ECO:0000256" key="3">
    <source>
        <dbReference type="ARBA" id="ARBA00010651"/>
    </source>
</evidence>
<dbReference type="RefSeq" id="WP_102842133.1">
    <property type="nucleotide sequence ID" value="NZ_PDZR01000001.1"/>
</dbReference>
<dbReference type="EC" id="7.1.1.8" evidence="5 20"/>
<dbReference type="AlphaFoldDB" id="A0A2J7TM38"/>
<dbReference type="InterPro" id="IPR005805">
    <property type="entry name" value="Rieske_Fe-S_prot_C"/>
</dbReference>
<evidence type="ECO:0000256" key="2">
    <source>
        <dbReference type="ARBA" id="ARBA00004162"/>
    </source>
</evidence>
<dbReference type="InterPro" id="IPR017941">
    <property type="entry name" value="Rieske_2Fe-2S"/>
</dbReference>
<keyword evidence="16" id="KW-0411">Iron-sulfur</keyword>
<keyword evidence="17 20" id="KW-0472">Membrane</keyword>
<dbReference type="SUPFAM" id="SSF50022">
    <property type="entry name" value="ISP domain"/>
    <property type="match status" value="1"/>
</dbReference>
<dbReference type="Pfam" id="PF00355">
    <property type="entry name" value="Rieske"/>
    <property type="match status" value="1"/>
</dbReference>
<keyword evidence="14 20" id="KW-1133">Transmembrane helix</keyword>
<evidence type="ECO:0000256" key="17">
    <source>
        <dbReference type="ARBA" id="ARBA00023136"/>
    </source>
</evidence>
<dbReference type="GO" id="GO:0008121">
    <property type="term" value="F:quinol-cytochrome-c reductase activity"/>
    <property type="evidence" value="ECO:0007669"/>
    <property type="project" value="UniProtKB-EC"/>
</dbReference>
<feature type="transmembrane region" description="Helical" evidence="20">
    <location>
        <begin position="15"/>
        <end position="36"/>
    </location>
</feature>
<evidence type="ECO:0000256" key="10">
    <source>
        <dbReference type="ARBA" id="ARBA00022714"/>
    </source>
</evidence>
<dbReference type="PROSITE" id="PS51318">
    <property type="entry name" value="TAT"/>
    <property type="match status" value="1"/>
</dbReference>
<dbReference type="PROSITE" id="PS51296">
    <property type="entry name" value="RIESKE"/>
    <property type="match status" value="1"/>
</dbReference>
<comment type="subunit">
    <text evidence="4 21">The main subunits of complex b-c1 are: cytochrome b, cytochrome c1 and the Rieske protein.</text>
</comment>
<evidence type="ECO:0000256" key="20">
    <source>
        <dbReference type="RuleBase" id="RU004494"/>
    </source>
</evidence>
<accession>A0A2J7TM38</accession>
<dbReference type="GO" id="GO:0005886">
    <property type="term" value="C:plasma membrane"/>
    <property type="evidence" value="ECO:0007669"/>
    <property type="project" value="UniProtKB-SubCell"/>
</dbReference>
<proteinExistence type="inferred from homology"/>
<evidence type="ECO:0000256" key="7">
    <source>
        <dbReference type="ARBA" id="ARBA00022448"/>
    </source>
</evidence>
<sequence length="173" mass="18334">MAATTTLEEPTRRDFLYIATAAVGIVGAGAAVWPLISQMSPDASTLAAGSVEVDISGIAVGQILTVKWRGKPIFVSHRTPEEIAAVRAVPMNELKDPATDQSRVEKPEWLVVIGICTHLGCVPLGNEGPYHGFFCPCHGSVYDPSGRIRQGPAPANLVVPPYKFVSDAKISIG</sequence>
<keyword evidence="13 20" id="KW-0249">Electron transport</keyword>